<keyword evidence="3" id="KW-1185">Reference proteome</keyword>
<dbReference type="Proteomes" id="UP001576780">
    <property type="component" value="Unassembled WGS sequence"/>
</dbReference>
<evidence type="ECO:0000256" key="1">
    <source>
        <dbReference type="SAM" id="Phobius"/>
    </source>
</evidence>
<gene>
    <name evidence="2" type="ORF">ACE1CA_27495</name>
</gene>
<reference evidence="2 3" key="1">
    <citation type="submission" date="2024-09" db="EMBL/GenBank/DDBJ databases">
        <title>Floridaenema gen nov. (Aerosakkonemataceae, Aerosakkonematales ord. nov., Cyanobacteria) from benthic tropical and subtropical fresh waters, with the description of four new species.</title>
        <authorList>
            <person name="Moretto J.A."/>
            <person name="Berthold D.E."/>
            <person name="Lefler F.W."/>
            <person name="Huang I.-S."/>
            <person name="Laughinghouse H. IV."/>
        </authorList>
    </citation>
    <scope>NUCLEOTIDE SEQUENCE [LARGE SCALE GENOMIC DNA]</scope>
    <source>
        <strain evidence="2 3">BLCC-F167</strain>
    </source>
</reference>
<keyword evidence="1" id="KW-1133">Transmembrane helix</keyword>
<comment type="caution">
    <text evidence="2">The sequence shown here is derived from an EMBL/GenBank/DDBJ whole genome shotgun (WGS) entry which is preliminary data.</text>
</comment>
<proteinExistence type="predicted"/>
<dbReference type="EMBL" id="JBHFNT010000244">
    <property type="protein sequence ID" value="MFB2838254.1"/>
    <property type="molecule type" value="Genomic_DNA"/>
</dbReference>
<name>A0ABV4WT15_9CYAN</name>
<keyword evidence="1" id="KW-0812">Transmembrane</keyword>
<evidence type="ECO:0000313" key="3">
    <source>
        <dbReference type="Proteomes" id="UP001576780"/>
    </source>
</evidence>
<accession>A0ABV4WT15</accession>
<dbReference type="RefSeq" id="WP_413280576.1">
    <property type="nucleotide sequence ID" value="NZ_JBHFNT010000244.1"/>
</dbReference>
<feature type="transmembrane region" description="Helical" evidence="1">
    <location>
        <begin position="108"/>
        <end position="132"/>
    </location>
</feature>
<organism evidence="2 3">
    <name type="scientific">Floridaenema evergladense BLCC-F167</name>
    <dbReference type="NCBI Taxonomy" id="3153639"/>
    <lineage>
        <taxon>Bacteria</taxon>
        <taxon>Bacillati</taxon>
        <taxon>Cyanobacteriota</taxon>
        <taxon>Cyanophyceae</taxon>
        <taxon>Oscillatoriophycideae</taxon>
        <taxon>Aerosakkonematales</taxon>
        <taxon>Aerosakkonemataceae</taxon>
        <taxon>Floridanema</taxon>
        <taxon>Floridanema evergladense</taxon>
    </lineage>
</organism>
<protein>
    <submittedName>
        <fullName evidence="2">Uncharacterized protein</fullName>
    </submittedName>
</protein>
<keyword evidence="1" id="KW-0472">Membrane</keyword>
<sequence length="167" mass="17423">MTQANELAQQIYDLDEDVLEAQLGILAEEMGGDLTGQSAPRGVSVDSIDLDVGTRGVIPPGAIAIGQKVFNQVNAEAYKILCTPLGDESTRETLDKALEENYTKAAGMLAPVLVSSLGLAPAVAAIVASLIIKRISKDIAGGICSTWEKSLNISETSTTNEGSTQTS</sequence>
<evidence type="ECO:0000313" key="2">
    <source>
        <dbReference type="EMBL" id="MFB2838254.1"/>
    </source>
</evidence>